<organism evidence="1 2">
    <name type="scientific">Micromonospora craterilacus</name>
    <dbReference type="NCBI Taxonomy" id="1655439"/>
    <lineage>
        <taxon>Bacteria</taxon>
        <taxon>Bacillati</taxon>
        <taxon>Actinomycetota</taxon>
        <taxon>Actinomycetes</taxon>
        <taxon>Micromonosporales</taxon>
        <taxon>Micromonosporaceae</taxon>
        <taxon>Micromonospora</taxon>
    </lineage>
</organism>
<protein>
    <recommendedName>
        <fullName evidence="3">DUF4259 domain-containing protein</fullName>
    </recommendedName>
</protein>
<proteinExistence type="predicted"/>
<keyword evidence="2" id="KW-1185">Reference proteome</keyword>
<reference evidence="1 2" key="1">
    <citation type="submission" date="2018-01" db="EMBL/GenBank/DDBJ databases">
        <title>Draft genome sequence of Jishengella sp. NA12.</title>
        <authorList>
            <person name="Sahin N."/>
            <person name="Ay H."/>
            <person name="Saygin H."/>
        </authorList>
    </citation>
    <scope>NUCLEOTIDE SEQUENCE [LARGE SCALE GENOMIC DNA]</scope>
    <source>
        <strain evidence="1 2">NA12</strain>
    </source>
</reference>
<comment type="caution">
    <text evidence="1">The sequence shown here is derived from an EMBL/GenBank/DDBJ whole genome shotgun (WGS) entry which is preliminary data.</text>
</comment>
<evidence type="ECO:0008006" key="3">
    <source>
        <dbReference type="Google" id="ProtNLM"/>
    </source>
</evidence>
<dbReference type="EMBL" id="POTY01000051">
    <property type="protein sequence ID" value="PZG19815.1"/>
    <property type="molecule type" value="Genomic_DNA"/>
</dbReference>
<gene>
    <name evidence="1" type="ORF">C1I95_10910</name>
</gene>
<name>A0A2W2ETS3_9ACTN</name>
<dbReference type="InterPro" id="IPR025355">
    <property type="entry name" value="DUF4259"/>
</dbReference>
<evidence type="ECO:0000313" key="2">
    <source>
        <dbReference type="Proteomes" id="UP000248924"/>
    </source>
</evidence>
<dbReference type="AlphaFoldDB" id="A0A2W2ETS3"/>
<sequence length="149" mass="15645">MVTRGKGGAMAVWHLGPFDNDDAVEWCGALEASAPEQRTEYLRQALAAAAARGPKPTAGEAARAVAAAATALQSLTGTPTSNSAYAPWFLGRGDIQVSPSLLDLAARALDVVLADGSAWRQRWAGDVEEEEALAVVEDLRRRLASATMP</sequence>
<evidence type="ECO:0000313" key="1">
    <source>
        <dbReference type="EMBL" id="PZG19815.1"/>
    </source>
</evidence>
<dbReference type="Proteomes" id="UP000248924">
    <property type="component" value="Unassembled WGS sequence"/>
</dbReference>
<dbReference type="Pfam" id="PF14078">
    <property type="entry name" value="DUF4259"/>
    <property type="match status" value="1"/>
</dbReference>
<accession>A0A2W2ETS3</accession>